<accession>A0A3B0FSP6</accession>
<evidence type="ECO:0000313" key="2">
    <source>
        <dbReference type="Proteomes" id="UP000273159"/>
    </source>
</evidence>
<reference evidence="2" key="2">
    <citation type="submission" date="2018-10" db="EMBL/GenBank/DDBJ databases">
        <authorList>
            <person name="Wang Y."/>
            <person name="Wang J."/>
            <person name="Yang X."/>
            <person name="Wang Z."/>
            <person name="Huang Y."/>
        </authorList>
    </citation>
    <scope>NUCLEOTIDE SEQUENCE [LARGE SCALE GENOMIC DNA]</scope>
    <source>
        <strain evidence="2">J015</strain>
    </source>
</reference>
<dbReference type="RefSeq" id="WP_120691634.1">
    <property type="nucleotide sequence ID" value="NZ_RBNH01000003.1"/>
</dbReference>
<dbReference type="Proteomes" id="UP000273159">
    <property type="component" value="Unassembled WGS sequence"/>
</dbReference>
<gene>
    <name evidence="1" type="ORF">D7Z96_04045</name>
</gene>
<organism evidence="1 2">
    <name type="scientific">Pseudarthrobacter phenanthrenivorans</name>
    <name type="common">Arthrobacter phenanthrenivorans</name>
    <dbReference type="NCBI Taxonomy" id="361575"/>
    <lineage>
        <taxon>Bacteria</taxon>
        <taxon>Bacillati</taxon>
        <taxon>Actinomycetota</taxon>
        <taxon>Actinomycetes</taxon>
        <taxon>Micrococcales</taxon>
        <taxon>Micrococcaceae</taxon>
        <taxon>Pseudarthrobacter</taxon>
    </lineage>
</organism>
<evidence type="ECO:0000313" key="1">
    <source>
        <dbReference type="EMBL" id="RKO25933.1"/>
    </source>
</evidence>
<sequence length="66" mass="6971">MASHFISRFRTWLAGALTYEAGQAVDATADATRWGWLPALSGVAVGAEHARQSHAESRQGPTGMSA</sequence>
<dbReference type="EMBL" id="RBNH01000003">
    <property type="protein sequence ID" value="RKO25933.1"/>
    <property type="molecule type" value="Genomic_DNA"/>
</dbReference>
<comment type="caution">
    <text evidence="1">The sequence shown here is derived from an EMBL/GenBank/DDBJ whole genome shotgun (WGS) entry which is preliminary data.</text>
</comment>
<protein>
    <submittedName>
        <fullName evidence="1">Uncharacterized protein</fullName>
    </submittedName>
</protein>
<dbReference type="AlphaFoldDB" id="A0A3B0FSP6"/>
<reference evidence="1 2" key="1">
    <citation type="submission" date="2018-10" db="EMBL/GenBank/DDBJ databases">
        <title>Genome-guide identification and characterization of bacteria that degrade polycyclic aromatic hydrocarbons and resist hexavalent chromium simultaneously.</title>
        <authorList>
            <person name="Feng H."/>
        </authorList>
    </citation>
    <scope>NUCLEOTIDE SEQUENCE [LARGE SCALE GENOMIC DNA]</scope>
    <source>
        <strain evidence="1 2">J015</strain>
    </source>
</reference>
<proteinExistence type="predicted"/>
<name>A0A3B0FSP6_PSEPS</name>